<comment type="similarity">
    <text evidence="1">Belongs to the FMC1 family.</text>
</comment>
<dbReference type="InterPro" id="IPR037667">
    <property type="entry name" value="FMC1_homologue"/>
</dbReference>
<dbReference type="AlphaFoldDB" id="A0A1I8P372"/>
<dbReference type="STRING" id="35570.A0A1I8P372"/>
<dbReference type="GO" id="GO:0005739">
    <property type="term" value="C:mitochondrion"/>
    <property type="evidence" value="ECO:0007669"/>
    <property type="project" value="TreeGrafter"/>
</dbReference>
<evidence type="ECO:0000256" key="1">
    <source>
        <dbReference type="ARBA" id="ARBA00009058"/>
    </source>
</evidence>
<organism evidence="3 4">
    <name type="scientific">Stomoxys calcitrans</name>
    <name type="common">Stable fly</name>
    <name type="synonym">Conops calcitrans</name>
    <dbReference type="NCBI Taxonomy" id="35570"/>
    <lineage>
        <taxon>Eukaryota</taxon>
        <taxon>Metazoa</taxon>
        <taxon>Ecdysozoa</taxon>
        <taxon>Arthropoda</taxon>
        <taxon>Hexapoda</taxon>
        <taxon>Insecta</taxon>
        <taxon>Pterygota</taxon>
        <taxon>Neoptera</taxon>
        <taxon>Endopterygota</taxon>
        <taxon>Diptera</taxon>
        <taxon>Brachycera</taxon>
        <taxon>Muscomorpha</taxon>
        <taxon>Muscoidea</taxon>
        <taxon>Muscidae</taxon>
        <taxon>Stomoxys</taxon>
    </lineage>
</organism>
<keyword evidence="4" id="KW-1185">Reference proteome</keyword>
<accession>A0A1I8P372</accession>
<proteinExistence type="inferred from homology"/>
<evidence type="ECO:0000256" key="2">
    <source>
        <dbReference type="ARBA" id="ARBA00013846"/>
    </source>
</evidence>
<dbReference type="VEuPathDB" id="VectorBase:SCAU004440"/>
<gene>
    <name evidence="3" type="primary">106080659</name>
</gene>
<dbReference type="Proteomes" id="UP000095300">
    <property type="component" value="Unassembled WGS sequence"/>
</dbReference>
<dbReference type="KEGG" id="scac:106080659"/>
<dbReference type="PANTHER" id="PTHR31716:SF1">
    <property type="entry name" value="PROTEIN FMC1 HOMOLOG"/>
    <property type="match status" value="1"/>
</dbReference>
<dbReference type="OrthoDB" id="551431at2759"/>
<name>A0A1I8P372_STOCA</name>
<evidence type="ECO:0000313" key="3">
    <source>
        <dbReference type="EnsemblMetazoa" id="SCAU004440-PA"/>
    </source>
</evidence>
<sequence length="124" mass="14095">MTFYAAVRTKQLLLSNLCLAIIIMAATKTLRGLLQELRAASPNGCIKHSLASRYILGQYKKFQTTDQQLCKARDEALSLGQTYLTYLSSIRKYNELYKEFHGRGERTVRETADMVGFKLPTDPK</sequence>
<dbReference type="PANTHER" id="PTHR31716">
    <property type="entry name" value="PROTEIN FMC1 HOMOLOG"/>
    <property type="match status" value="1"/>
</dbReference>
<dbReference type="CDD" id="cd20271">
    <property type="entry name" value="Complex1_LYR_FMC1"/>
    <property type="match status" value="1"/>
</dbReference>
<protein>
    <recommendedName>
        <fullName evidence="2">Protein FMC1 homolog</fullName>
    </recommendedName>
</protein>
<evidence type="ECO:0000313" key="4">
    <source>
        <dbReference type="Proteomes" id="UP000095300"/>
    </source>
</evidence>
<reference evidence="3" key="1">
    <citation type="submission" date="2020-05" db="UniProtKB">
        <authorList>
            <consortium name="EnsemblMetazoa"/>
        </authorList>
    </citation>
    <scope>IDENTIFICATION</scope>
    <source>
        <strain evidence="3">USDA</strain>
    </source>
</reference>
<dbReference type="EnsemblMetazoa" id="SCAU004440-RA">
    <property type="protein sequence ID" value="SCAU004440-PA"/>
    <property type="gene ID" value="SCAU004440"/>
</dbReference>